<evidence type="ECO:0000259" key="4">
    <source>
        <dbReference type="Pfam" id="PF14389"/>
    </source>
</evidence>
<dbReference type="Pfam" id="PF04784">
    <property type="entry name" value="DUF547"/>
    <property type="match status" value="1"/>
</dbReference>
<dbReference type="AlphaFoldDB" id="A0A8J5C534"/>
<name>A0A8J5C534_ZINOF</name>
<dbReference type="EMBL" id="JACMSC010000020">
    <property type="protein sequence ID" value="KAG6472660.1"/>
    <property type="molecule type" value="Genomic_DNA"/>
</dbReference>
<dbReference type="PANTHER" id="PTHR46248">
    <property type="entry name" value="EXPRESSED PROTEIN"/>
    <property type="match status" value="1"/>
</dbReference>
<evidence type="ECO:0000259" key="3">
    <source>
        <dbReference type="Pfam" id="PF04784"/>
    </source>
</evidence>
<organism evidence="5 6">
    <name type="scientific">Zingiber officinale</name>
    <name type="common">Ginger</name>
    <name type="synonym">Amomum zingiber</name>
    <dbReference type="NCBI Taxonomy" id="94328"/>
    <lineage>
        <taxon>Eukaryota</taxon>
        <taxon>Viridiplantae</taxon>
        <taxon>Streptophyta</taxon>
        <taxon>Embryophyta</taxon>
        <taxon>Tracheophyta</taxon>
        <taxon>Spermatophyta</taxon>
        <taxon>Magnoliopsida</taxon>
        <taxon>Liliopsida</taxon>
        <taxon>Zingiberales</taxon>
        <taxon>Zingiberaceae</taxon>
        <taxon>Zingiber</taxon>
    </lineage>
</organism>
<keyword evidence="1" id="KW-0175">Coiled coil</keyword>
<evidence type="ECO:0000313" key="6">
    <source>
        <dbReference type="Proteomes" id="UP000734854"/>
    </source>
</evidence>
<keyword evidence="6" id="KW-1185">Reference proteome</keyword>
<dbReference type="InterPro" id="IPR006869">
    <property type="entry name" value="DUF547"/>
</dbReference>
<feature type="compositionally biased region" description="Polar residues" evidence="2">
    <location>
        <begin position="308"/>
        <end position="321"/>
    </location>
</feature>
<dbReference type="PANTHER" id="PTHR46248:SF9">
    <property type="entry name" value="EXPRESSED PROTEIN"/>
    <property type="match status" value="1"/>
</dbReference>
<accession>A0A8J5C534</accession>
<feature type="compositionally biased region" description="Polar residues" evidence="2">
    <location>
        <begin position="267"/>
        <end position="280"/>
    </location>
</feature>
<feature type="domain" description="DUF547" evidence="3">
    <location>
        <begin position="486"/>
        <end position="615"/>
    </location>
</feature>
<comment type="caution">
    <text evidence="5">The sequence shown here is derived from an EMBL/GenBank/DDBJ whole genome shotgun (WGS) entry which is preliminary data.</text>
</comment>
<evidence type="ECO:0000313" key="5">
    <source>
        <dbReference type="EMBL" id="KAG6472660.1"/>
    </source>
</evidence>
<feature type="coiled-coil region" evidence="1">
    <location>
        <begin position="171"/>
        <end position="237"/>
    </location>
</feature>
<reference evidence="5 6" key="1">
    <citation type="submission" date="2020-08" db="EMBL/GenBank/DDBJ databases">
        <title>Plant Genome Project.</title>
        <authorList>
            <person name="Zhang R.-G."/>
        </authorList>
    </citation>
    <scope>NUCLEOTIDE SEQUENCE [LARGE SCALE GENOMIC DNA]</scope>
    <source>
        <tissue evidence="5">Rhizome</tissue>
    </source>
</reference>
<feature type="domain" description="Ternary complex factor MIP1 leucine-zipper" evidence="4">
    <location>
        <begin position="167"/>
        <end position="248"/>
    </location>
</feature>
<protein>
    <submittedName>
        <fullName evidence="5">Uncharacterized protein</fullName>
    </submittedName>
</protein>
<evidence type="ECO:0000256" key="2">
    <source>
        <dbReference type="SAM" id="MobiDB-lite"/>
    </source>
</evidence>
<dbReference type="InterPro" id="IPR025757">
    <property type="entry name" value="MIP1_Leuzipper"/>
</dbReference>
<dbReference type="Pfam" id="PF14389">
    <property type="entry name" value="Lzipper-MIP1"/>
    <property type="match status" value="1"/>
</dbReference>
<proteinExistence type="predicted"/>
<sequence>MKTVTAGLRSPSWPLRLLQHLVTRRIAFAVPRDIDFFFFFFLSSSMVDPCGPLRHCELKNPPCPTRDRERTISRFLTKPTIFFRAQKKTPLSFYEHCRHTSSREEGDREAEEAELGAMNSKAWATTQAIKASPKPRRNKGFNKEMTDMQANRSTVIESGGHGKCQSRRQRKIALQKDVDKLKKKLRNEENIHRALERAFTRPLGALPRLPPYLPSHTLELLAEVAVLEEEVVRLEEQVITFRQGLYREAIYISSCKRSRELGSDVCSLSQNSKTSDSASSEDPVIAAKQSDSSNVDRNGKLPPRNGKENQMSTNFRSNGKQSPVKRVSKMRLVANGNKQADAKPLFDSMDGERIGRNFLNSSNEAKLNEYNDPNEANLPEARGPNKLSEDILKCLISIFSRSSSPGNKKELPEAFTISASCSNSEETDCLDPYGICEEFGKRDIGPYKYFRTVEASSNFPNLLMGSSFLGWRLKRLLRELASVDLTGLAHHQKIAFWINIYNACMMNAFLEHGIPVSPEMIVALMVKAMINVGGHLVSAMTIEHFILRLPYQSKHVPSKRPKGDGIAMHSVFGLECPEPLVTYALSCGSWSSPAVRVYTGAQVEKELEKAKRDYLQAAVGISTPNKLAIPKLLDWYLCDFAKDVESLMDWICLQLPNELRSEAVKCLEVARRSPFPQPIQVLPYEFRFRYIFAP</sequence>
<feature type="region of interest" description="Disordered" evidence="2">
    <location>
        <begin position="267"/>
        <end position="324"/>
    </location>
</feature>
<gene>
    <name evidence="5" type="ORF">ZIOFF_070135</name>
</gene>
<dbReference type="Proteomes" id="UP000734854">
    <property type="component" value="Unassembled WGS sequence"/>
</dbReference>
<evidence type="ECO:0000256" key="1">
    <source>
        <dbReference type="SAM" id="Coils"/>
    </source>
</evidence>